<dbReference type="PANTHER" id="PTHR33231:SF1">
    <property type="entry name" value="30S RIBOSOMAL PROTEIN"/>
    <property type="match status" value="1"/>
</dbReference>
<gene>
    <name evidence="6" type="primary">raiA</name>
    <name evidence="6" type="ORF">C5O18_00540</name>
</gene>
<comment type="subunit">
    <text evidence="3">Associates exclusively with 100S ribosomes, which are dimers of 70S ribosomes.</text>
</comment>
<dbReference type="OrthoDB" id="9795980at2"/>
<comment type="similarity">
    <text evidence="2">Belongs to the HPF/YfiA ribosome-associated protein family. Short HPF subfamily.</text>
</comment>
<sequence>MQMTISGHHVELTHALRDYAQAKLARVERHFDHITSIDVILSVDKLVQKAEAVIRTSGAKLFAIAQSDDLYAAIDKLSDKLDRQIVRHKEKHQAH</sequence>
<dbReference type="RefSeq" id="WP_105190938.1">
    <property type="nucleotide sequence ID" value="NZ_PTQZ01000005.1"/>
</dbReference>
<dbReference type="Pfam" id="PF02482">
    <property type="entry name" value="Ribosomal_S30AE"/>
    <property type="match status" value="1"/>
</dbReference>
<accession>A0A2P6AV77</accession>
<dbReference type="GO" id="GO:0022627">
    <property type="term" value="C:cytosolic small ribosomal subunit"/>
    <property type="evidence" value="ECO:0007669"/>
    <property type="project" value="TreeGrafter"/>
</dbReference>
<dbReference type="GO" id="GO:0045900">
    <property type="term" value="P:negative regulation of translational elongation"/>
    <property type="evidence" value="ECO:0007669"/>
    <property type="project" value="TreeGrafter"/>
</dbReference>
<keyword evidence="7" id="KW-1185">Reference proteome</keyword>
<dbReference type="Proteomes" id="UP000243900">
    <property type="component" value="Unassembled WGS sequence"/>
</dbReference>
<protein>
    <recommendedName>
        <fullName evidence="4">Ribosome hibernation promoting factor</fullName>
    </recommendedName>
    <alternativeName>
        <fullName evidence="5">Hibernation factor HPF</fullName>
    </alternativeName>
</protein>
<evidence type="ECO:0000313" key="6">
    <source>
        <dbReference type="EMBL" id="PQA52117.1"/>
    </source>
</evidence>
<name>A0A2P6AV77_9GAMM</name>
<dbReference type="PANTHER" id="PTHR33231">
    <property type="entry name" value="30S RIBOSOMAL PROTEIN"/>
    <property type="match status" value="1"/>
</dbReference>
<comment type="caution">
    <text evidence="6">The sequence shown here is derived from an EMBL/GenBank/DDBJ whole genome shotgun (WGS) entry which is preliminary data.</text>
</comment>
<dbReference type="InterPro" id="IPR036567">
    <property type="entry name" value="RHF-like"/>
</dbReference>
<dbReference type="NCBIfam" id="TIGR00741">
    <property type="entry name" value="yfiA"/>
    <property type="match status" value="1"/>
</dbReference>
<dbReference type="EMBL" id="PTQZ01000005">
    <property type="protein sequence ID" value="PQA52117.1"/>
    <property type="molecule type" value="Genomic_DNA"/>
</dbReference>
<evidence type="ECO:0000256" key="3">
    <source>
        <dbReference type="ARBA" id="ARBA00038695"/>
    </source>
</evidence>
<evidence type="ECO:0000256" key="5">
    <source>
        <dbReference type="ARBA" id="ARBA00041319"/>
    </source>
</evidence>
<evidence type="ECO:0000256" key="4">
    <source>
        <dbReference type="ARBA" id="ARBA00041148"/>
    </source>
</evidence>
<dbReference type="FunFam" id="3.30.160.100:FF:000001">
    <property type="entry name" value="Ribosome hibernation promoting factor"/>
    <property type="match status" value="1"/>
</dbReference>
<evidence type="ECO:0000313" key="7">
    <source>
        <dbReference type="Proteomes" id="UP000243900"/>
    </source>
</evidence>
<proteinExistence type="inferred from homology"/>
<dbReference type="SUPFAM" id="SSF69754">
    <property type="entry name" value="Ribosome binding protein Y (YfiA homologue)"/>
    <property type="match status" value="1"/>
</dbReference>
<keyword evidence="1" id="KW-0810">Translation regulation</keyword>
<dbReference type="CDD" id="cd00552">
    <property type="entry name" value="RaiA"/>
    <property type="match status" value="1"/>
</dbReference>
<evidence type="ECO:0000256" key="2">
    <source>
        <dbReference type="ARBA" id="ARBA00038434"/>
    </source>
</evidence>
<reference evidence="7" key="1">
    <citation type="submission" date="2018-02" db="EMBL/GenBank/DDBJ databases">
        <title>Genome sequencing of Solimonas sp. HR-BB.</title>
        <authorList>
            <person name="Lee Y."/>
            <person name="Jeon C.O."/>
        </authorList>
    </citation>
    <scope>NUCLEOTIDE SEQUENCE [LARGE SCALE GENOMIC DNA]</scope>
    <source>
        <strain evidence="7">HR-E</strain>
    </source>
</reference>
<dbReference type="InterPro" id="IPR003489">
    <property type="entry name" value="RHF/RaiA"/>
</dbReference>
<dbReference type="InterPro" id="IPR050574">
    <property type="entry name" value="HPF/YfiA_ribosome-assoc"/>
</dbReference>
<evidence type="ECO:0000256" key="1">
    <source>
        <dbReference type="ARBA" id="ARBA00022845"/>
    </source>
</evidence>
<dbReference type="AlphaFoldDB" id="A0A2P6AV77"/>
<dbReference type="GO" id="GO:0043024">
    <property type="term" value="F:ribosomal small subunit binding"/>
    <property type="evidence" value="ECO:0007669"/>
    <property type="project" value="TreeGrafter"/>
</dbReference>
<organism evidence="6 7">
    <name type="scientific">Amnimonas aquatica</name>
    <dbReference type="NCBI Taxonomy" id="2094561"/>
    <lineage>
        <taxon>Bacteria</taxon>
        <taxon>Pseudomonadati</taxon>
        <taxon>Pseudomonadota</taxon>
        <taxon>Gammaproteobacteria</taxon>
        <taxon>Moraxellales</taxon>
        <taxon>Moraxellaceae</taxon>
        <taxon>Amnimonas</taxon>
    </lineage>
</organism>
<dbReference type="Gene3D" id="3.30.160.100">
    <property type="entry name" value="Ribosome hibernation promotion factor-like"/>
    <property type="match status" value="1"/>
</dbReference>